<comment type="caution">
    <text evidence="2">The sequence shown here is derived from an EMBL/GenBank/DDBJ whole genome shotgun (WGS) entry which is preliminary data.</text>
</comment>
<dbReference type="Gene3D" id="2.70.98.10">
    <property type="match status" value="1"/>
</dbReference>
<proteinExistence type="predicted"/>
<reference evidence="2" key="1">
    <citation type="journal article" date="2014" name="Front. Microbiol.">
        <title>High frequency of phylogenetically diverse reductive dehalogenase-homologous genes in deep subseafloor sedimentary metagenomes.</title>
        <authorList>
            <person name="Kawai M."/>
            <person name="Futagami T."/>
            <person name="Toyoda A."/>
            <person name="Takaki Y."/>
            <person name="Nishi S."/>
            <person name="Hori S."/>
            <person name="Arai W."/>
            <person name="Tsubouchi T."/>
            <person name="Morono Y."/>
            <person name="Uchiyama I."/>
            <person name="Ito T."/>
            <person name="Fujiyama A."/>
            <person name="Inagaki F."/>
            <person name="Takami H."/>
        </authorList>
    </citation>
    <scope>NUCLEOTIDE SEQUENCE</scope>
    <source>
        <strain evidence="2">Expedition CK06-06</strain>
    </source>
</reference>
<gene>
    <name evidence="2" type="ORF">S01H4_56472</name>
</gene>
<evidence type="ECO:0008006" key="3">
    <source>
        <dbReference type="Google" id="ProtNLM"/>
    </source>
</evidence>
<name>X1EZS0_9ZZZZ</name>
<evidence type="ECO:0000313" key="2">
    <source>
        <dbReference type="EMBL" id="GAH14053.1"/>
    </source>
</evidence>
<dbReference type="Pfam" id="PF01263">
    <property type="entry name" value="Aldose_epim"/>
    <property type="match status" value="1"/>
</dbReference>
<evidence type="ECO:0000256" key="1">
    <source>
        <dbReference type="SAM" id="Phobius"/>
    </source>
</evidence>
<keyword evidence="1" id="KW-0812">Transmembrane</keyword>
<dbReference type="PROSITE" id="PS51257">
    <property type="entry name" value="PROKAR_LIPOPROTEIN"/>
    <property type="match status" value="1"/>
</dbReference>
<dbReference type="GO" id="GO:0004034">
    <property type="term" value="F:aldose 1-epimerase activity"/>
    <property type="evidence" value="ECO:0007669"/>
    <property type="project" value="TreeGrafter"/>
</dbReference>
<dbReference type="GO" id="GO:0006006">
    <property type="term" value="P:glucose metabolic process"/>
    <property type="evidence" value="ECO:0007669"/>
    <property type="project" value="TreeGrafter"/>
</dbReference>
<accession>X1EZS0</accession>
<keyword evidence="1" id="KW-1133">Transmembrane helix</keyword>
<dbReference type="AlphaFoldDB" id="X1EZS0"/>
<dbReference type="InterPro" id="IPR011013">
    <property type="entry name" value="Gal_mutarotase_sf_dom"/>
</dbReference>
<dbReference type="SUPFAM" id="SSF74650">
    <property type="entry name" value="Galactose mutarotase-like"/>
    <property type="match status" value="1"/>
</dbReference>
<dbReference type="EMBL" id="BART01032725">
    <property type="protein sequence ID" value="GAH14053.1"/>
    <property type="molecule type" value="Genomic_DNA"/>
</dbReference>
<organism evidence="2">
    <name type="scientific">marine sediment metagenome</name>
    <dbReference type="NCBI Taxonomy" id="412755"/>
    <lineage>
        <taxon>unclassified sequences</taxon>
        <taxon>metagenomes</taxon>
        <taxon>ecological metagenomes</taxon>
    </lineage>
</organism>
<keyword evidence="1" id="KW-0472">Membrane</keyword>
<dbReference type="GO" id="GO:0005737">
    <property type="term" value="C:cytoplasm"/>
    <property type="evidence" value="ECO:0007669"/>
    <property type="project" value="TreeGrafter"/>
</dbReference>
<dbReference type="PANTHER" id="PTHR10091">
    <property type="entry name" value="ALDOSE-1-EPIMERASE"/>
    <property type="match status" value="1"/>
</dbReference>
<feature type="transmembrane region" description="Helical" evidence="1">
    <location>
        <begin position="16"/>
        <end position="35"/>
    </location>
</feature>
<protein>
    <recommendedName>
        <fullName evidence="3">Galactose-1-epimerase</fullName>
    </recommendedName>
</protein>
<dbReference type="PANTHER" id="PTHR10091:SF0">
    <property type="entry name" value="GALACTOSE MUTAROTASE"/>
    <property type="match status" value="1"/>
</dbReference>
<dbReference type="GO" id="GO:0033499">
    <property type="term" value="P:galactose catabolic process via UDP-galactose, Leloir pathway"/>
    <property type="evidence" value="ECO:0007669"/>
    <property type="project" value="TreeGrafter"/>
</dbReference>
<dbReference type="InterPro" id="IPR014718">
    <property type="entry name" value="GH-type_carb-bd"/>
</dbReference>
<dbReference type="GO" id="GO:0030246">
    <property type="term" value="F:carbohydrate binding"/>
    <property type="evidence" value="ECO:0007669"/>
    <property type="project" value="InterPro"/>
</dbReference>
<sequence length="124" mass="13609">MNIKTFSNNLLSDRKILTGIIVFLITPIFVGCNSGQTTNEKNQSKEQMEITKESFGATKSGTLVDLFTLKNNQGMIVKITNFGGIVTSLIVPDKNGNFEDVVLGFDNLEGYLGEHPYFGAITIK</sequence>
<dbReference type="InterPro" id="IPR008183">
    <property type="entry name" value="Aldose_1/G6P_1-epimerase"/>
</dbReference>